<accession>A0ABW9HY61</accession>
<comment type="caution">
    <text evidence="1">The sequence shown here is derived from an EMBL/GenBank/DDBJ whole genome shotgun (WGS) entry which is preliminary data.</text>
</comment>
<sequence>MVLALLVPGEACAVPCVAMAVESVEYDVVDSGLRPSAAPVDRVEKVLRPASVSGVGVGAFGKAAREFFPALVPLGLSSVRCVVLRC</sequence>
<name>A0ABW9HY61_9ACTN</name>
<dbReference type="RefSeq" id="WP_055722451.1">
    <property type="nucleotide sequence ID" value="NZ_JBJVNI010000016.1"/>
</dbReference>
<evidence type="ECO:0000313" key="1">
    <source>
        <dbReference type="EMBL" id="MFM9612701.1"/>
    </source>
</evidence>
<dbReference type="Proteomes" id="UP001631957">
    <property type="component" value="Unassembled WGS sequence"/>
</dbReference>
<proteinExistence type="predicted"/>
<keyword evidence="2" id="KW-1185">Reference proteome</keyword>
<evidence type="ECO:0008006" key="3">
    <source>
        <dbReference type="Google" id="ProtNLM"/>
    </source>
</evidence>
<organism evidence="1 2">
    <name type="scientific">Streptomyces niveiscabiei</name>
    <dbReference type="NCBI Taxonomy" id="164115"/>
    <lineage>
        <taxon>Bacteria</taxon>
        <taxon>Bacillati</taxon>
        <taxon>Actinomycetota</taxon>
        <taxon>Actinomycetes</taxon>
        <taxon>Kitasatosporales</taxon>
        <taxon>Streptomycetaceae</taxon>
        <taxon>Streptomyces</taxon>
    </lineage>
</organism>
<evidence type="ECO:0000313" key="2">
    <source>
        <dbReference type="Proteomes" id="UP001631957"/>
    </source>
</evidence>
<protein>
    <recommendedName>
        <fullName evidence="3">Secreted protein</fullName>
    </recommendedName>
</protein>
<gene>
    <name evidence="1" type="ORF">ACKI18_28810</name>
</gene>
<reference evidence="1 2" key="1">
    <citation type="submission" date="2024-12" db="EMBL/GenBank/DDBJ databases">
        <title>Forecasting of Potato common scab and diversities of Pathogenic streptomyces spp. in china.</title>
        <authorList>
            <person name="Handique U."/>
            <person name="Wu J."/>
        </authorList>
    </citation>
    <scope>NUCLEOTIDE SEQUENCE [LARGE SCALE GENOMIC DNA]</scope>
    <source>
        <strain evidence="1 2">ZRIMU1530</strain>
    </source>
</reference>
<dbReference type="EMBL" id="JBJVNI010000016">
    <property type="protein sequence ID" value="MFM9612701.1"/>
    <property type="molecule type" value="Genomic_DNA"/>
</dbReference>